<reference evidence="3" key="1">
    <citation type="journal article" date="2023" name="Mol. Phylogenet. Evol.">
        <title>Genome-scale phylogeny and comparative genomics of the fungal order Sordariales.</title>
        <authorList>
            <person name="Hensen N."/>
            <person name="Bonometti L."/>
            <person name="Westerberg I."/>
            <person name="Brannstrom I.O."/>
            <person name="Guillou S."/>
            <person name="Cros-Aarteil S."/>
            <person name="Calhoun S."/>
            <person name="Haridas S."/>
            <person name="Kuo A."/>
            <person name="Mondo S."/>
            <person name="Pangilinan J."/>
            <person name="Riley R."/>
            <person name="LaButti K."/>
            <person name="Andreopoulos B."/>
            <person name="Lipzen A."/>
            <person name="Chen C."/>
            <person name="Yan M."/>
            <person name="Daum C."/>
            <person name="Ng V."/>
            <person name="Clum A."/>
            <person name="Steindorff A."/>
            <person name="Ohm R.A."/>
            <person name="Martin F."/>
            <person name="Silar P."/>
            <person name="Natvig D.O."/>
            <person name="Lalanne C."/>
            <person name="Gautier V."/>
            <person name="Ament-Velasquez S.L."/>
            <person name="Kruys A."/>
            <person name="Hutchinson M.I."/>
            <person name="Powell A.J."/>
            <person name="Barry K."/>
            <person name="Miller A.N."/>
            <person name="Grigoriev I.V."/>
            <person name="Debuchy R."/>
            <person name="Gladieux P."/>
            <person name="Hiltunen Thoren M."/>
            <person name="Johannesson H."/>
        </authorList>
    </citation>
    <scope>NUCLEOTIDE SEQUENCE</scope>
    <source>
        <strain evidence="3">CBS 103.79</strain>
    </source>
</reference>
<dbReference type="InterPro" id="IPR011050">
    <property type="entry name" value="Pectin_lyase_fold/virulence"/>
</dbReference>
<name>A0AAN6RQ80_9PEZI</name>
<feature type="compositionally biased region" description="Low complexity" evidence="1">
    <location>
        <begin position="8"/>
        <end position="116"/>
    </location>
</feature>
<protein>
    <submittedName>
        <fullName evidence="3">Glycoside hydrolase</fullName>
    </submittedName>
</protein>
<feature type="region of interest" description="Disordered" evidence="1">
    <location>
        <begin position="453"/>
        <end position="475"/>
    </location>
</feature>
<evidence type="ECO:0000313" key="3">
    <source>
        <dbReference type="EMBL" id="KAK3899402.1"/>
    </source>
</evidence>
<keyword evidence="3" id="KW-0378">Hydrolase</keyword>
<dbReference type="EMBL" id="MU855790">
    <property type="protein sequence ID" value="KAK3899402.1"/>
    <property type="molecule type" value="Genomic_DNA"/>
</dbReference>
<dbReference type="PANTHER" id="PTHR33928">
    <property type="entry name" value="POLYGALACTURONASE QRT3"/>
    <property type="match status" value="1"/>
</dbReference>
<sequence length="875" mass="91678">MARLSLHSSSSSCSSSSSSLSSSSTSTSSSSSSSSSTSTSSSSSSTSTSSSSSLTSSTLTSSSTSSTSSTSTSSSSSSTSTSTSSTTSSSKSSSSTTFTTSTKPSSTTSSTTSTSTNSVPTAGCADFWLDKIKHQGFAPFAGTGYQVYRNVKDYGAKGDGVTDDTAAINKAISDGSRCGPGCTGSTKTPALVYFPSGTYKVSKPIINYYYTQLIGNPGCPPVLKATANFNDRWLLDSNPYQSTGKLAWGATNVFWRQVANFVIDITDVPSNIEIAGIHWPSSQSTSLTNIVFRASQAKTNNKHQGLFIEEGSGGYIGDLAFYGGAQAMYIGNQQFTMRNIKVSKAKTAIYQIWSWGWTYSGVSISDCEVGFDFSPITNGSPAVGSITILDSDISNTPVGITYGNTAATDTKIVANNFIFENLKLSNVPTAIRGPKGATVLAGSTGQTTIAAWGRGHSYTPSSTGPKSFEGPITPNSRPASLLSSSGAYYAHSKPQYETVPVSEFLSARAAGAKGDGTTDDTAALNALFAKAAAANKIVFLDFGLYLVTSTLRIPANSRITGESFPILLSSGSFFASASAPKPLVQVGAPGETGRVEWSNTILSTRGSQPGAILLEYNLAAPAGSPSGLWDVHVRVGGFAGSDLQLAQCAKTPDTLATTANPACVAAFMSVHVTKSAGGVYMENCWVWVADHDIEEGADNQQISVFAGRGLFVEGAQGPVWLVGSSVEHHQLYEYQFVGARDVFMGQIQTETAYYQPNPDAAVPFAAEEKYSDPVYAKGESGWGLRVVDSKGLVVYGAGLYSFFDNYDVTCSNVGEGARCQKRIFSVEGESQVRVYNLNTVGTNKMVTVDGVDVARYEDNIDGFVHSIALFEAGTA</sequence>
<dbReference type="GO" id="GO:0004650">
    <property type="term" value="F:polygalacturonase activity"/>
    <property type="evidence" value="ECO:0007669"/>
    <property type="project" value="InterPro"/>
</dbReference>
<evidence type="ECO:0000313" key="4">
    <source>
        <dbReference type="Proteomes" id="UP001303889"/>
    </source>
</evidence>
<evidence type="ECO:0000259" key="2">
    <source>
        <dbReference type="Pfam" id="PF12708"/>
    </source>
</evidence>
<comment type="caution">
    <text evidence="3">The sequence shown here is derived from an EMBL/GenBank/DDBJ whole genome shotgun (WGS) entry which is preliminary data.</text>
</comment>
<accession>A0AAN6RQ80</accession>
<evidence type="ECO:0000256" key="1">
    <source>
        <dbReference type="SAM" id="MobiDB-lite"/>
    </source>
</evidence>
<dbReference type="SUPFAM" id="SSF51126">
    <property type="entry name" value="Pectin lyase-like"/>
    <property type="match status" value="2"/>
</dbReference>
<organism evidence="3 4">
    <name type="scientific">Staphylotrichum tortipilum</name>
    <dbReference type="NCBI Taxonomy" id="2831512"/>
    <lineage>
        <taxon>Eukaryota</taxon>
        <taxon>Fungi</taxon>
        <taxon>Dikarya</taxon>
        <taxon>Ascomycota</taxon>
        <taxon>Pezizomycotina</taxon>
        <taxon>Sordariomycetes</taxon>
        <taxon>Sordariomycetidae</taxon>
        <taxon>Sordariales</taxon>
        <taxon>Chaetomiaceae</taxon>
        <taxon>Staphylotrichum</taxon>
    </lineage>
</organism>
<proteinExistence type="predicted"/>
<dbReference type="Gene3D" id="2.160.20.10">
    <property type="entry name" value="Single-stranded right-handed beta-helix, Pectin lyase-like"/>
    <property type="match status" value="2"/>
</dbReference>
<dbReference type="InterPro" id="IPR024535">
    <property type="entry name" value="RHGA/B-epi-like_pectate_lyase"/>
</dbReference>
<dbReference type="Proteomes" id="UP001303889">
    <property type="component" value="Unassembled WGS sequence"/>
</dbReference>
<dbReference type="CDD" id="cd23668">
    <property type="entry name" value="GH55_beta13glucanase-like"/>
    <property type="match status" value="1"/>
</dbReference>
<dbReference type="FunFam" id="2.160.20.10:FF:000023">
    <property type="entry name" value="Exo-beta-1,3-glucanase Exg0"/>
    <property type="match status" value="1"/>
</dbReference>
<feature type="domain" description="Rhamnogalacturonase A/B/Epimerase-like pectate lyase" evidence="2">
    <location>
        <begin position="148"/>
        <end position="372"/>
    </location>
</feature>
<dbReference type="PANTHER" id="PTHR33928:SF2">
    <property type="entry name" value="PECTATE LYASE SUPERFAMILY PROTEIN DOMAIN-CONTAINING PROTEIN-RELATED"/>
    <property type="match status" value="1"/>
</dbReference>
<dbReference type="Pfam" id="PF12708">
    <property type="entry name" value="Pect-lyase_RHGA_epim"/>
    <property type="match status" value="2"/>
</dbReference>
<dbReference type="InterPro" id="IPR012334">
    <property type="entry name" value="Pectin_lyas_fold"/>
</dbReference>
<feature type="domain" description="Rhamnogalacturonase A/B/Epimerase-like pectate lyase" evidence="2">
    <location>
        <begin position="505"/>
        <end position="573"/>
    </location>
</feature>
<dbReference type="InterPro" id="IPR039279">
    <property type="entry name" value="QRT3-like"/>
</dbReference>
<dbReference type="AlphaFoldDB" id="A0AAN6RQ80"/>
<keyword evidence="4" id="KW-1185">Reference proteome</keyword>
<feature type="region of interest" description="Disordered" evidence="1">
    <location>
        <begin position="1"/>
        <end position="118"/>
    </location>
</feature>
<reference evidence="3" key="2">
    <citation type="submission" date="2023-05" db="EMBL/GenBank/DDBJ databases">
        <authorList>
            <consortium name="Lawrence Berkeley National Laboratory"/>
            <person name="Steindorff A."/>
            <person name="Hensen N."/>
            <person name="Bonometti L."/>
            <person name="Westerberg I."/>
            <person name="Brannstrom I.O."/>
            <person name="Guillou S."/>
            <person name="Cros-Aarteil S."/>
            <person name="Calhoun S."/>
            <person name="Haridas S."/>
            <person name="Kuo A."/>
            <person name="Mondo S."/>
            <person name="Pangilinan J."/>
            <person name="Riley R."/>
            <person name="Labutti K."/>
            <person name="Andreopoulos B."/>
            <person name="Lipzen A."/>
            <person name="Chen C."/>
            <person name="Yanf M."/>
            <person name="Daum C."/>
            <person name="Ng V."/>
            <person name="Clum A."/>
            <person name="Ohm R."/>
            <person name="Martin F."/>
            <person name="Silar P."/>
            <person name="Natvig D."/>
            <person name="Lalanne C."/>
            <person name="Gautier V."/>
            <person name="Ament-Velasquez S.L."/>
            <person name="Kruys A."/>
            <person name="Hutchinson M.I."/>
            <person name="Powell A.J."/>
            <person name="Barry K."/>
            <person name="Miller A.N."/>
            <person name="Grigoriev I.V."/>
            <person name="Debuchy R."/>
            <person name="Gladieux P."/>
            <person name="Thoren M.H."/>
            <person name="Johannesson H."/>
        </authorList>
    </citation>
    <scope>NUCLEOTIDE SEQUENCE</scope>
    <source>
        <strain evidence="3">CBS 103.79</strain>
    </source>
</reference>
<gene>
    <name evidence="3" type="ORF">C8A05DRAFT_46512</name>
</gene>